<reference evidence="2 3" key="1">
    <citation type="journal article" date="2016" name="Genome Biol. Evol.">
        <title>Gene Family Evolution Reflects Adaptation to Soil Environmental Stressors in the Genome of the Collembolan Orchesella cincta.</title>
        <authorList>
            <person name="Faddeeva-Vakhrusheva A."/>
            <person name="Derks M.F."/>
            <person name="Anvar S.Y."/>
            <person name="Agamennone V."/>
            <person name="Suring W."/>
            <person name="Smit S."/>
            <person name="van Straalen N.M."/>
            <person name="Roelofs D."/>
        </authorList>
    </citation>
    <scope>NUCLEOTIDE SEQUENCE [LARGE SCALE GENOMIC DNA]</scope>
    <source>
        <tissue evidence="2">Mixed pool</tissue>
    </source>
</reference>
<evidence type="ECO:0000313" key="3">
    <source>
        <dbReference type="Proteomes" id="UP000094527"/>
    </source>
</evidence>
<dbReference type="Proteomes" id="UP000094527">
    <property type="component" value="Unassembled WGS sequence"/>
</dbReference>
<name>A0A1D2N2A7_ORCCI</name>
<proteinExistence type="predicted"/>
<organism evidence="2 3">
    <name type="scientific">Orchesella cincta</name>
    <name type="common">Springtail</name>
    <name type="synonym">Podura cincta</name>
    <dbReference type="NCBI Taxonomy" id="48709"/>
    <lineage>
        <taxon>Eukaryota</taxon>
        <taxon>Metazoa</taxon>
        <taxon>Ecdysozoa</taxon>
        <taxon>Arthropoda</taxon>
        <taxon>Hexapoda</taxon>
        <taxon>Collembola</taxon>
        <taxon>Entomobryomorpha</taxon>
        <taxon>Entomobryoidea</taxon>
        <taxon>Orchesellidae</taxon>
        <taxon>Orchesellinae</taxon>
        <taxon>Orchesella</taxon>
    </lineage>
</organism>
<keyword evidence="1" id="KW-0732">Signal</keyword>
<comment type="caution">
    <text evidence="2">The sequence shown here is derived from an EMBL/GenBank/DDBJ whole genome shotgun (WGS) entry which is preliminary data.</text>
</comment>
<sequence length="312" mass="35928">MWNVMDWVRILLVLSLALQLTASDSDFVFDDGLEPPAGRDDVSTFLNLSPWELYVLSELSLKLINTQCPSIGQDSITSLNDLLSQSFKQAQTPETQNEDFLPAYNHLVRCLDHVIEKEQDQIGVVKSSNVKDSEVKVTKQEDDDDAEVEVEFGDTESAEADWAAHDAVTTTTTEPPVYPDEESNQSFFSRAFHAVRNWFGRIFRSRRAIQDEQELEEAKKREVEIKEEQERRKVMIYRRARQNFANLFHSMSNIIRKTCPKAHRPEKIFLRKALLDMTAWATLDQTETISTAAKYFQRENLLAKVQECQATM</sequence>
<dbReference type="AlphaFoldDB" id="A0A1D2N2A7"/>
<protein>
    <submittedName>
        <fullName evidence="2">Uncharacterized protein</fullName>
    </submittedName>
</protein>
<evidence type="ECO:0000313" key="2">
    <source>
        <dbReference type="EMBL" id="ODM99426.1"/>
    </source>
</evidence>
<keyword evidence="3" id="KW-1185">Reference proteome</keyword>
<dbReference type="EMBL" id="LJIJ01000282">
    <property type="protein sequence ID" value="ODM99426.1"/>
    <property type="molecule type" value="Genomic_DNA"/>
</dbReference>
<accession>A0A1D2N2A7</accession>
<gene>
    <name evidence="2" type="ORF">Ocin01_07249</name>
</gene>
<dbReference type="OrthoDB" id="10666483at2759"/>
<feature type="signal peptide" evidence="1">
    <location>
        <begin position="1"/>
        <end position="23"/>
    </location>
</feature>
<evidence type="ECO:0000256" key="1">
    <source>
        <dbReference type="SAM" id="SignalP"/>
    </source>
</evidence>
<feature type="chain" id="PRO_5008904926" evidence="1">
    <location>
        <begin position="24"/>
        <end position="312"/>
    </location>
</feature>